<dbReference type="GO" id="GO:0003700">
    <property type="term" value="F:DNA-binding transcription factor activity"/>
    <property type="evidence" value="ECO:0007669"/>
    <property type="project" value="InterPro"/>
</dbReference>
<gene>
    <name evidence="10" type="ORF">ZIOFF_050937</name>
</gene>
<evidence type="ECO:0000256" key="6">
    <source>
        <dbReference type="ARBA" id="ARBA00023163"/>
    </source>
</evidence>
<dbReference type="PROSITE" id="PS00028">
    <property type="entry name" value="ZINC_FINGER_C2H2_1"/>
    <property type="match status" value="2"/>
</dbReference>
<keyword evidence="1" id="KW-0479">Metal-binding</keyword>
<keyword evidence="2" id="KW-0677">Repeat</keyword>
<evidence type="ECO:0000256" key="7">
    <source>
        <dbReference type="PROSITE-ProRule" id="PRU00042"/>
    </source>
</evidence>
<feature type="compositionally biased region" description="Basic and acidic residues" evidence="8">
    <location>
        <begin position="351"/>
        <end position="363"/>
    </location>
</feature>
<sequence>MLWRCRARAEAKVARRCLASSCRGQRWQWIGHGEIEKKGSGAMKERLVAGACRDRQWCGVSSAGVRRGRRRPRCPREGEPASRGVRVRRTGGWVAGDREYLWFCTFSHDSEFRVLVLDVLVDWLKLCFLQMAMEVVVDCDGFVYLFAFRDILFPGFFVRGGTHRRGRGGCVAASSLRQRHREQLLFSLSTQKPQSSPSRRLLYLPTHARGHHRGPSTHTVDRWLRSRLAFIVDHSSSSDAHRCPLQGLSLSYGTRVGCIAPTTHTASPASTTAAAPSLSMSTFLFRITEASRKSRVLMATGDYHFPSQDLRVPKRRRAERPRSSPPSGSGLTEDEKECILALLALSRAPVIHDEEMTPAEEARSSLLRPEEEEQSQSLPLPSSSLPKQQQEVPPISPPSLSQQDQPLPQPPPAERDLSPLPPQQNQPLPLPPAVEGTLSPLPLPPPPDRAMSLVLCPMPIRCYRPPLPPPQPPIQRPTPFVYMAPTQQNQLQYVCSVCGKVFSSYQALGGHKTKHRKRPAEISAAASSAWVATGPTDQSKPHTCSLCPKSFPTGQALGGHMRAHYEGNRRQATAQSRPVAAAPSSSLTECSTSKGLGIDLNQPLTPEADWATEEKAGISQPATAATSEPTRFFNFFF</sequence>
<dbReference type="InterPro" id="IPR013087">
    <property type="entry name" value="Znf_C2H2_type"/>
</dbReference>
<dbReference type="InterPro" id="IPR044653">
    <property type="entry name" value="AZF1/2/3-like"/>
</dbReference>
<proteinExistence type="predicted"/>
<accession>A0A8J5KME2</accession>
<feature type="region of interest" description="Disordered" evidence="8">
    <location>
        <begin position="306"/>
        <end position="334"/>
    </location>
</feature>
<dbReference type="EMBL" id="JACMSC010000014">
    <property type="protein sequence ID" value="KAG6489661.1"/>
    <property type="molecule type" value="Genomic_DNA"/>
</dbReference>
<dbReference type="GO" id="GO:0000976">
    <property type="term" value="F:transcription cis-regulatory region binding"/>
    <property type="evidence" value="ECO:0007669"/>
    <property type="project" value="TreeGrafter"/>
</dbReference>
<keyword evidence="5" id="KW-0805">Transcription regulation</keyword>
<reference evidence="10 11" key="1">
    <citation type="submission" date="2020-08" db="EMBL/GenBank/DDBJ databases">
        <title>Plant Genome Project.</title>
        <authorList>
            <person name="Zhang R.-G."/>
        </authorList>
    </citation>
    <scope>NUCLEOTIDE SEQUENCE [LARGE SCALE GENOMIC DNA]</scope>
    <source>
        <tissue evidence="10">Rhizome</tissue>
    </source>
</reference>
<dbReference type="GO" id="GO:0005634">
    <property type="term" value="C:nucleus"/>
    <property type="evidence" value="ECO:0007669"/>
    <property type="project" value="TreeGrafter"/>
</dbReference>
<dbReference type="Pfam" id="PF13912">
    <property type="entry name" value="zf-C2H2_6"/>
    <property type="match status" value="2"/>
</dbReference>
<dbReference type="GO" id="GO:0008270">
    <property type="term" value="F:zinc ion binding"/>
    <property type="evidence" value="ECO:0007669"/>
    <property type="project" value="UniProtKB-KW"/>
</dbReference>
<keyword evidence="6" id="KW-0804">Transcription</keyword>
<name>A0A8J5KME2_ZINOF</name>
<feature type="domain" description="C2H2-type" evidence="9">
    <location>
        <begin position="542"/>
        <end position="569"/>
    </location>
</feature>
<dbReference type="PROSITE" id="PS50157">
    <property type="entry name" value="ZINC_FINGER_C2H2_2"/>
    <property type="match status" value="2"/>
</dbReference>
<evidence type="ECO:0000313" key="11">
    <source>
        <dbReference type="Proteomes" id="UP000734854"/>
    </source>
</evidence>
<dbReference type="SUPFAM" id="SSF57667">
    <property type="entry name" value="beta-beta-alpha zinc fingers"/>
    <property type="match status" value="1"/>
</dbReference>
<keyword evidence="3 7" id="KW-0863">Zinc-finger</keyword>
<evidence type="ECO:0000256" key="1">
    <source>
        <dbReference type="ARBA" id="ARBA00022723"/>
    </source>
</evidence>
<dbReference type="Gene3D" id="3.30.160.60">
    <property type="entry name" value="Classic Zinc Finger"/>
    <property type="match status" value="1"/>
</dbReference>
<feature type="region of interest" description="Disordered" evidence="8">
    <location>
        <begin position="351"/>
        <end position="446"/>
    </location>
</feature>
<organism evidence="10 11">
    <name type="scientific">Zingiber officinale</name>
    <name type="common">Ginger</name>
    <name type="synonym">Amomum zingiber</name>
    <dbReference type="NCBI Taxonomy" id="94328"/>
    <lineage>
        <taxon>Eukaryota</taxon>
        <taxon>Viridiplantae</taxon>
        <taxon>Streptophyta</taxon>
        <taxon>Embryophyta</taxon>
        <taxon>Tracheophyta</taxon>
        <taxon>Spermatophyta</taxon>
        <taxon>Magnoliopsida</taxon>
        <taxon>Liliopsida</taxon>
        <taxon>Zingiberales</taxon>
        <taxon>Zingiberaceae</taxon>
        <taxon>Zingiber</taxon>
    </lineage>
</organism>
<evidence type="ECO:0000256" key="5">
    <source>
        <dbReference type="ARBA" id="ARBA00023015"/>
    </source>
</evidence>
<evidence type="ECO:0000256" key="8">
    <source>
        <dbReference type="SAM" id="MobiDB-lite"/>
    </source>
</evidence>
<evidence type="ECO:0000259" key="9">
    <source>
        <dbReference type="PROSITE" id="PS50157"/>
    </source>
</evidence>
<feature type="domain" description="C2H2-type" evidence="9">
    <location>
        <begin position="493"/>
        <end position="520"/>
    </location>
</feature>
<protein>
    <recommendedName>
        <fullName evidence="9">C2H2-type domain-containing protein</fullName>
    </recommendedName>
</protein>
<dbReference type="Proteomes" id="UP000734854">
    <property type="component" value="Unassembled WGS sequence"/>
</dbReference>
<dbReference type="AlphaFoldDB" id="A0A8J5KME2"/>
<feature type="compositionally biased region" description="Low complexity" evidence="8">
    <location>
        <begin position="375"/>
        <end position="406"/>
    </location>
</feature>
<keyword evidence="11" id="KW-1185">Reference proteome</keyword>
<evidence type="ECO:0000256" key="2">
    <source>
        <dbReference type="ARBA" id="ARBA00022737"/>
    </source>
</evidence>
<evidence type="ECO:0000256" key="4">
    <source>
        <dbReference type="ARBA" id="ARBA00022833"/>
    </source>
</evidence>
<comment type="caution">
    <text evidence="10">The sequence shown here is derived from an EMBL/GenBank/DDBJ whole genome shotgun (WGS) entry which is preliminary data.</text>
</comment>
<evidence type="ECO:0000313" key="10">
    <source>
        <dbReference type="EMBL" id="KAG6489661.1"/>
    </source>
</evidence>
<dbReference type="InterPro" id="IPR036236">
    <property type="entry name" value="Znf_C2H2_sf"/>
</dbReference>
<dbReference type="SMART" id="SM00355">
    <property type="entry name" value="ZnF_C2H2"/>
    <property type="match status" value="2"/>
</dbReference>
<dbReference type="FunFam" id="3.30.160.60:FF:000446">
    <property type="entry name" value="Zinc finger protein"/>
    <property type="match status" value="1"/>
</dbReference>
<dbReference type="PANTHER" id="PTHR45988:SF1">
    <property type="entry name" value="ZINC FINGER PROTEIN AZF2"/>
    <property type="match status" value="1"/>
</dbReference>
<feature type="compositionally biased region" description="Pro residues" evidence="8">
    <location>
        <begin position="419"/>
        <end position="432"/>
    </location>
</feature>
<keyword evidence="4" id="KW-0862">Zinc</keyword>
<evidence type="ECO:0000256" key="3">
    <source>
        <dbReference type="ARBA" id="ARBA00022771"/>
    </source>
</evidence>
<dbReference type="PANTHER" id="PTHR45988">
    <property type="entry name" value="C2H2 TYPE ZINC FINGER TRANSCRIPTION FACTOR FAMILY-RELATED"/>
    <property type="match status" value="1"/>
</dbReference>